<sequence length="110" mass="12062">MDRPRQEGNRMGGSGQESYGHEGFEMSEPGQESYGKGGPGQEGYDMDGPSQVVYGMGSFSRFLPNDPTSSNILQIVEKGMNLKGSFMKIGFWNRSKKESKSSTPSPVEEK</sequence>
<name>A0AAE1DQ40_9GAST</name>
<comment type="caution">
    <text evidence="2">The sequence shown here is derived from an EMBL/GenBank/DDBJ whole genome shotgun (WGS) entry which is preliminary data.</text>
</comment>
<dbReference type="EMBL" id="JAWDGP010002895">
    <property type="protein sequence ID" value="KAK3778739.1"/>
    <property type="molecule type" value="Genomic_DNA"/>
</dbReference>
<reference evidence="2" key="1">
    <citation type="journal article" date="2023" name="G3 (Bethesda)">
        <title>A reference genome for the long-term kleptoplast-retaining sea slug Elysia crispata morphotype clarki.</title>
        <authorList>
            <person name="Eastman K.E."/>
            <person name="Pendleton A.L."/>
            <person name="Shaikh M.A."/>
            <person name="Suttiyut T."/>
            <person name="Ogas R."/>
            <person name="Tomko P."/>
            <person name="Gavelis G."/>
            <person name="Widhalm J.R."/>
            <person name="Wisecaver J.H."/>
        </authorList>
    </citation>
    <scope>NUCLEOTIDE SEQUENCE</scope>
    <source>
        <strain evidence="2">ECLA1</strain>
    </source>
</reference>
<proteinExistence type="predicted"/>
<evidence type="ECO:0000313" key="3">
    <source>
        <dbReference type="Proteomes" id="UP001283361"/>
    </source>
</evidence>
<gene>
    <name evidence="2" type="ORF">RRG08_013010</name>
</gene>
<dbReference type="AlphaFoldDB" id="A0AAE1DQ40"/>
<organism evidence="2 3">
    <name type="scientific">Elysia crispata</name>
    <name type="common">lettuce slug</name>
    <dbReference type="NCBI Taxonomy" id="231223"/>
    <lineage>
        <taxon>Eukaryota</taxon>
        <taxon>Metazoa</taxon>
        <taxon>Spiralia</taxon>
        <taxon>Lophotrochozoa</taxon>
        <taxon>Mollusca</taxon>
        <taxon>Gastropoda</taxon>
        <taxon>Heterobranchia</taxon>
        <taxon>Euthyneura</taxon>
        <taxon>Panpulmonata</taxon>
        <taxon>Sacoglossa</taxon>
        <taxon>Placobranchoidea</taxon>
        <taxon>Plakobranchidae</taxon>
        <taxon>Elysia</taxon>
    </lineage>
</organism>
<evidence type="ECO:0000313" key="2">
    <source>
        <dbReference type="EMBL" id="KAK3778739.1"/>
    </source>
</evidence>
<dbReference type="Proteomes" id="UP001283361">
    <property type="component" value="Unassembled WGS sequence"/>
</dbReference>
<evidence type="ECO:0000256" key="1">
    <source>
        <dbReference type="SAM" id="MobiDB-lite"/>
    </source>
</evidence>
<accession>A0AAE1DQ40</accession>
<feature type="region of interest" description="Disordered" evidence="1">
    <location>
        <begin position="1"/>
        <end position="51"/>
    </location>
</feature>
<keyword evidence="3" id="KW-1185">Reference proteome</keyword>
<protein>
    <submittedName>
        <fullName evidence="2">Uncharacterized protein</fullName>
    </submittedName>
</protein>